<proteinExistence type="predicted"/>
<accession>A0A5M3MUL4</accession>
<evidence type="ECO:0000313" key="2">
    <source>
        <dbReference type="EMBL" id="EIW82291.1"/>
    </source>
</evidence>
<feature type="region of interest" description="Disordered" evidence="1">
    <location>
        <begin position="339"/>
        <end position="364"/>
    </location>
</feature>
<feature type="compositionally biased region" description="Polar residues" evidence="1">
    <location>
        <begin position="233"/>
        <end position="248"/>
    </location>
</feature>
<feature type="region of interest" description="Disordered" evidence="1">
    <location>
        <begin position="233"/>
        <end position="281"/>
    </location>
</feature>
<gene>
    <name evidence="2" type="ORF">CONPUDRAFT_153175</name>
</gene>
<organism evidence="2 3">
    <name type="scientific">Coniophora puteana (strain RWD-64-598)</name>
    <name type="common">Brown rot fungus</name>
    <dbReference type="NCBI Taxonomy" id="741705"/>
    <lineage>
        <taxon>Eukaryota</taxon>
        <taxon>Fungi</taxon>
        <taxon>Dikarya</taxon>
        <taxon>Basidiomycota</taxon>
        <taxon>Agaricomycotina</taxon>
        <taxon>Agaricomycetes</taxon>
        <taxon>Agaricomycetidae</taxon>
        <taxon>Boletales</taxon>
        <taxon>Coniophorineae</taxon>
        <taxon>Coniophoraceae</taxon>
        <taxon>Coniophora</taxon>
    </lineage>
</organism>
<dbReference type="RefSeq" id="XP_007768007.1">
    <property type="nucleotide sequence ID" value="XM_007769817.1"/>
</dbReference>
<evidence type="ECO:0000256" key="1">
    <source>
        <dbReference type="SAM" id="MobiDB-lite"/>
    </source>
</evidence>
<dbReference type="OMA" id="SIPRTWY"/>
<feature type="compositionally biased region" description="Polar residues" evidence="1">
    <location>
        <begin position="15"/>
        <end position="31"/>
    </location>
</feature>
<sequence>MPSNKRMSPPESADTACSQHETHTFNNSAHQPSPAWLAQQGVKVRDFAYENPLSPIAPVPRLPRQIQPAPNGLKRRRSSQEDAEAENSAHASSPRRRRLSNAKVSSSVKKPTSLERKKTEPLEEEEDSSPNPSPSLHATHSSRLHVRGRRLNLVRQPTEPLIRETPGFPTTPLMPAFIPQSQASDWVDTPLITPEASMELDVEDASCIPASQLDMESQAPIMDAYSYSQLGMSPGFSQPVDSPVQRTGSPFHPSNASPPSPSQSLETPNSSPLSMSRRSTFQASIRLPERPPIDIRSSNAVSPPYILRRRSLLSTMIPIARSRYPQPHIIKSAFLKEGASSDTSSRSRRIRRSTAQGIKASIIR</sequence>
<dbReference type="EMBL" id="JH711577">
    <property type="protein sequence ID" value="EIW82291.1"/>
    <property type="molecule type" value="Genomic_DNA"/>
</dbReference>
<keyword evidence="3" id="KW-1185">Reference proteome</keyword>
<reference evidence="3" key="1">
    <citation type="journal article" date="2012" name="Science">
        <title>The Paleozoic origin of enzymatic lignin decomposition reconstructed from 31 fungal genomes.</title>
        <authorList>
            <person name="Floudas D."/>
            <person name="Binder M."/>
            <person name="Riley R."/>
            <person name="Barry K."/>
            <person name="Blanchette R.A."/>
            <person name="Henrissat B."/>
            <person name="Martinez A.T."/>
            <person name="Otillar R."/>
            <person name="Spatafora J.W."/>
            <person name="Yadav J.S."/>
            <person name="Aerts A."/>
            <person name="Benoit I."/>
            <person name="Boyd A."/>
            <person name="Carlson A."/>
            <person name="Copeland A."/>
            <person name="Coutinho P.M."/>
            <person name="de Vries R.P."/>
            <person name="Ferreira P."/>
            <person name="Findley K."/>
            <person name="Foster B."/>
            <person name="Gaskell J."/>
            <person name="Glotzer D."/>
            <person name="Gorecki P."/>
            <person name="Heitman J."/>
            <person name="Hesse C."/>
            <person name="Hori C."/>
            <person name="Igarashi K."/>
            <person name="Jurgens J.A."/>
            <person name="Kallen N."/>
            <person name="Kersten P."/>
            <person name="Kohler A."/>
            <person name="Kuees U."/>
            <person name="Kumar T.K.A."/>
            <person name="Kuo A."/>
            <person name="LaButti K."/>
            <person name="Larrondo L.F."/>
            <person name="Lindquist E."/>
            <person name="Ling A."/>
            <person name="Lombard V."/>
            <person name="Lucas S."/>
            <person name="Lundell T."/>
            <person name="Martin R."/>
            <person name="McLaughlin D.J."/>
            <person name="Morgenstern I."/>
            <person name="Morin E."/>
            <person name="Murat C."/>
            <person name="Nagy L.G."/>
            <person name="Nolan M."/>
            <person name="Ohm R.A."/>
            <person name="Patyshakuliyeva A."/>
            <person name="Rokas A."/>
            <person name="Ruiz-Duenas F.J."/>
            <person name="Sabat G."/>
            <person name="Salamov A."/>
            <person name="Samejima M."/>
            <person name="Schmutz J."/>
            <person name="Slot J.C."/>
            <person name="St John F."/>
            <person name="Stenlid J."/>
            <person name="Sun H."/>
            <person name="Sun S."/>
            <person name="Syed K."/>
            <person name="Tsang A."/>
            <person name="Wiebenga A."/>
            <person name="Young D."/>
            <person name="Pisabarro A."/>
            <person name="Eastwood D.C."/>
            <person name="Martin F."/>
            <person name="Cullen D."/>
            <person name="Grigoriev I.V."/>
            <person name="Hibbett D.S."/>
        </authorList>
    </citation>
    <scope>NUCLEOTIDE SEQUENCE [LARGE SCALE GENOMIC DNA]</scope>
    <source>
        <strain evidence="3">RWD-64-598 SS2</strain>
    </source>
</reference>
<feature type="compositionally biased region" description="Basic and acidic residues" evidence="1">
    <location>
        <begin position="112"/>
        <end position="121"/>
    </location>
</feature>
<dbReference type="GeneID" id="19203119"/>
<dbReference type="KEGG" id="cput:CONPUDRAFT_153175"/>
<feature type="region of interest" description="Disordered" evidence="1">
    <location>
        <begin position="53"/>
        <end position="152"/>
    </location>
</feature>
<feature type="region of interest" description="Disordered" evidence="1">
    <location>
        <begin position="1"/>
        <end position="37"/>
    </location>
</feature>
<feature type="compositionally biased region" description="Basic residues" evidence="1">
    <location>
        <begin position="140"/>
        <end position="152"/>
    </location>
</feature>
<dbReference type="AlphaFoldDB" id="A0A5M3MUL4"/>
<dbReference type="Proteomes" id="UP000053558">
    <property type="component" value="Unassembled WGS sequence"/>
</dbReference>
<name>A0A5M3MUL4_CONPW</name>
<evidence type="ECO:0000313" key="3">
    <source>
        <dbReference type="Proteomes" id="UP000053558"/>
    </source>
</evidence>
<dbReference type="OrthoDB" id="3232876at2759"/>
<comment type="caution">
    <text evidence="2">The sequence shown here is derived from an EMBL/GenBank/DDBJ whole genome shotgun (WGS) entry which is preliminary data.</text>
</comment>
<protein>
    <submittedName>
        <fullName evidence="2">Uncharacterized protein</fullName>
    </submittedName>
</protein>
<feature type="compositionally biased region" description="Polar residues" evidence="1">
    <location>
        <begin position="265"/>
        <end position="281"/>
    </location>
</feature>